<evidence type="ECO:0000256" key="6">
    <source>
        <dbReference type="ARBA" id="ARBA00023001"/>
    </source>
</evidence>
<dbReference type="CDD" id="cd21175">
    <property type="entry name" value="LPMO_AA9"/>
    <property type="match status" value="1"/>
</dbReference>
<dbReference type="InterPro" id="IPR049892">
    <property type="entry name" value="AA9"/>
</dbReference>
<evidence type="ECO:0000256" key="11">
    <source>
        <dbReference type="ARBA" id="ARBA00023277"/>
    </source>
</evidence>
<evidence type="ECO:0000256" key="3">
    <source>
        <dbReference type="ARBA" id="ARBA00022525"/>
    </source>
</evidence>
<dbReference type="GO" id="GO:0046872">
    <property type="term" value="F:metal ion binding"/>
    <property type="evidence" value="ECO:0007669"/>
    <property type="project" value="UniProtKB-KW"/>
</dbReference>
<gene>
    <name evidence="17" type="ORF">N0V93_002189</name>
</gene>
<keyword evidence="7" id="KW-0560">Oxidoreductase</keyword>
<comment type="similarity">
    <text evidence="13">Belongs to the polysaccharide monooxygenase AA9 family.</text>
</comment>
<evidence type="ECO:0000313" key="18">
    <source>
        <dbReference type="Proteomes" id="UP001140453"/>
    </source>
</evidence>
<dbReference type="EC" id="1.14.99.56" evidence="15"/>
<evidence type="ECO:0000256" key="1">
    <source>
        <dbReference type="ARBA" id="ARBA00001973"/>
    </source>
</evidence>
<evidence type="ECO:0000256" key="5">
    <source>
        <dbReference type="ARBA" id="ARBA00022729"/>
    </source>
</evidence>
<organism evidence="17 18">
    <name type="scientific">Gnomoniopsis smithogilvyi</name>
    <dbReference type="NCBI Taxonomy" id="1191159"/>
    <lineage>
        <taxon>Eukaryota</taxon>
        <taxon>Fungi</taxon>
        <taxon>Dikarya</taxon>
        <taxon>Ascomycota</taxon>
        <taxon>Pezizomycotina</taxon>
        <taxon>Sordariomycetes</taxon>
        <taxon>Sordariomycetidae</taxon>
        <taxon>Diaporthales</taxon>
        <taxon>Gnomoniaceae</taxon>
        <taxon>Gnomoniopsis</taxon>
    </lineage>
</organism>
<dbReference type="GO" id="GO:0005576">
    <property type="term" value="C:extracellular region"/>
    <property type="evidence" value="ECO:0007669"/>
    <property type="project" value="UniProtKB-SubCell"/>
</dbReference>
<comment type="catalytic activity">
    <reaction evidence="14">
        <text>[(1-&gt;4)-beta-D-glucosyl]n+m + reduced acceptor + O2 = 4-dehydro-beta-D-glucosyl-[(1-&gt;4)-beta-D-glucosyl]n-1 + [(1-&gt;4)-beta-D-glucosyl]m + acceptor + H2O.</text>
        <dbReference type="EC" id="1.14.99.56"/>
    </reaction>
</comment>
<dbReference type="EMBL" id="JAPEVB010000002">
    <property type="protein sequence ID" value="KAJ4392985.1"/>
    <property type="molecule type" value="Genomic_DNA"/>
</dbReference>
<keyword evidence="3" id="KW-0964">Secreted</keyword>
<evidence type="ECO:0000256" key="12">
    <source>
        <dbReference type="ARBA" id="ARBA00023326"/>
    </source>
</evidence>
<keyword evidence="4" id="KW-0479">Metal-binding</keyword>
<dbReference type="AlphaFoldDB" id="A0A9W8YUC1"/>
<dbReference type="Gene3D" id="2.70.50.70">
    <property type="match status" value="1"/>
</dbReference>
<keyword evidence="18" id="KW-1185">Reference proteome</keyword>
<dbReference type="PANTHER" id="PTHR33353:SF3">
    <property type="entry name" value="ENDOGLUCANASE II"/>
    <property type="match status" value="1"/>
</dbReference>
<evidence type="ECO:0000256" key="7">
    <source>
        <dbReference type="ARBA" id="ARBA00023002"/>
    </source>
</evidence>
<dbReference type="OrthoDB" id="5271017at2759"/>
<keyword evidence="12" id="KW-0624">Polysaccharide degradation</keyword>
<protein>
    <recommendedName>
        <fullName evidence="15">lytic cellulose monooxygenase (C4-dehydrogenating)</fullName>
        <ecNumber evidence="15">1.14.99.56</ecNumber>
    </recommendedName>
</protein>
<evidence type="ECO:0000256" key="14">
    <source>
        <dbReference type="ARBA" id="ARBA00045077"/>
    </source>
</evidence>
<keyword evidence="5" id="KW-0732">Signal</keyword>
<evidence type="ECO:0000256" key="9">
    <source>
        <dbReference type="ARBA" id="ARBA00023033"/>
    </source>
</evidence>
<comment type="caution">
    <text evidence="17">The sequence shown here is derived from an EMBL/GenBank/DDBJ whole genome shotgun (WGS) entry which is preliminary data.</text>
</comment>
<evidence type="ECO:0000256" key="4">
    <source>
        <dbReference type="ARBA" id="ARBA00022723"/>
    </source>
</evidence>
<keyword evidence="9" id="KW-0503">Monooxygenase</keyword>
<proteinExistence type="inferred from homology"/>
<sequence>MQYIPSLILAASVASAHYNIPSINSSPAWTAVRKAKNWQDNGFVSDVTSNDIRCNQLDAGNDTISVAAGDQVAVTFNNALYHPGPFQSYMAKVPEGEDINTWDPTDAVWFKIYQDSLVSGSSSASWTSDGKSTVNVAVPSCLAPGDYLMRNEQIALHVAQSSGGAQFYLSCGQVTVTGGGSTQPSGASLAAFPGAYKATDPGILININYPVPTSYTNPGPAVFTC</sequence>
<comment type="subcellular location">
    <subcellularLocation>
        <location evidence="2">Secreted</location>
    </subcellularLocation>
</comment>
<evidence type="ECO:0000256" key="8">
    <source>
        <dbReference type="ARBA" id="ARBA00023008"/>
    </source>
</evidence>
<evidence type="ECO:0000256" key="13">
    <source>
        <dbReference type="ARBA" id="ARBA00044502"/>
    </source>
</evidence>
<keyword evidence="11" id="KW-0119">Carbohydrate metabolism</keyword>
<evidence type="ECO:0000256" key="10">
    <source>
        <dbReference type="ARBA" id="ARBA00023157"/>
    </source>
</evidence>
<keyword evidence="10" id="KW-1015">Disulfide bond</keyword>
<dbReference type="GO" id="GO:0004497">
    <property type="term" value="F:monooxygenase activity"/>
    <property type="evidence" value="ECO:0007669"/>
    <property type="project" value="UniProtKB-KW"/>
</dbReference>
<comment type="cofactor">
    <cofactor evidence="1">
        <name>Cu(2+)</name>
        <dbReference type="ChEBI" id="CHEBI:29036"/>
    </cofactor>
</comment>
<reference evidence="17" key="1">
    <citation type="submission" date="2022-10" db="EMBL/GenBank/DDBJ databases">
        <title>Tapping the CABI collections for fungal endophytes: first genome assemblies for Collariella, Neodidymelliopsis, Ascochyta clinopodiicola, Didymella pomorum, Didymosphaeria variabile, Neocosmospora piperis and Neocucurbitaria cava.</title>
        <authorList>
            <person name="Hill R."/>
        </authorList>
    </citation>
    <scope>NUCLEOTIDE SEQUENCE</scope>
    <source>
        <strain evidence="17">IMI 355082</strain>
    </source>
</reference>
<name>A0A9W8YUC1_9PEZI</name>
<accession>A0A9W8YUC1</accession>
<dbReference type="Pfam" id="PF03443">
    <property type="entry name" value="AA9"/>
    <property type="match status" value="1"/>
</dbReference>
<evidence type="ECO:0000259" key="16">
    <source>
        <dbReference type="Pfam" id="PF03443"/>
    </source>
</evidence>
<evidence type="ECO:0000313" key="17">
    <source>
        <dbReference type="EMBL" id="KAJ4392985.1"/>
    </source>
</evidence>
<feature type="domain" description="Auxiliary Activity family 9 catalytic" evidence="16">
    <location>
        <begin position="24"/>
        <end position="215"/>
    </location>
</feature>
<dbReference type="GO" id="GO:0030245">
    <property type="term" value="P:cellulose catabolic process"/>
    <property type="evidence" value="ECO:0007669"/>
    <property type="project" value="UniProtKB-KW"/>
</dbReference>
<dbReference type="InterPro" id="IPR005103">
    <property type="entry name" value="AA9_LPMO"/>
</dbReference>
<evidence type="ECO:0000256" key="15">
    <source>
        <dbReference type="ARBA" id="ARBA00047174"/>
    </source>
</evidence>
<keyword evidence="8" id="KW-0186">Copper</keyword>
<dbReference type="Proteomes" id="UP001140453">
    <property type="component" value="Unassembled WGS sequence"/>
</dbReference>
<evidence type="ECO:0000256" key="2">
    <source>
        <dbReference type="ARBA" id="ARBA00004613"/>
    </source>
</evidence>
<keyword evidence="6" id="KW-0136">Cellulose degradation</keyword>
<dbReference type="PANTHER" id="PTHR33353">
    <property type="entry name" value="PUTATIVE (AFU_ORTHOLOGUE AFUA_1G12560)-RELATED"/>
    <property type="match status" value="1"/>
</dbReference>